<feature type="compositionally biased region" description="Basic and acidic residues" evidence="8">
    <location>
        <begin position="1259"/>
        <end position="1270"/>
    </location>
</feature>
<feature type="domain" description="TMEM131L fifth Ig-like" evidence="14">
    <location>
        <begin position="876"/>
        <end position="940"/>
    </location>
</feature>
<evidence type="ECO:0000256" key="7">
    <source>
        <dbReference type="SAM" id="Coils"/>
    </source>
</evidence>
<organism evidence="15 16">
    <name type="scientific">Silurus asotus</name>
    <name type="common">Amur catfish</name>
    <name type="synonym">Parasilurus asotus</name>
    <dbReference type="NCBI Taxonomy" id="30991"/>
    <lineage>
        <taxon>Eukaryota</taxon>
        <taxon>Metazoa</taxon>
        <taxon>Chordata</taxon>
        <taxon>Craniata</taxon>
        <taxon>Vertebrata</taxon>
        <taxon>Euteleostomi</taxon>
        <taxon>Actinopterygii</taxon>
        <taxon>Neopterygii</taxon>
        <taxon>Teleostei</taxon>
        <taxon>Ostariophysi</taxon>
        <taxon>Siluriformes</taxon>
        <taxon>Siluridae</taxon>
        <taxon>Silurus</taxon>
    </lineage>
</organism>
<feature type="compositionally biased region" description="Basic and acidic residues" evidence="8">
    <location>
        <begin position="1344"/>
        <end position="1356"/>
    </location>
</feature>
<dbReference type="Proteomes" id="UP001205998">
    <property type="component" value="Unassembled WGS sequence"/>
</dbReference>
<feature type="non-terminal residue" evidence="15">
    <location>
        <position position="1614"/>
    </location>
</feature>
<gene>
    <name evidence="15" type="ORF">C0J50_7093</name>
</gene>
<keyword evidence="3 9" id="KW-0812">Transmembrane</keyword>
<evidence type="ECO:0000256" key="5">
    <source>
        <dbReference type="ARBA" id="ARBA00022989"/>
    </source>
</evidence>
<feature type="non-terminal residue" evidence="15">
    <location>
        <position position="1"/>
    </location>
</feature>
<dbReference type="InterPro" id="IPR055435">
    <property type="entry name" value="Ig_TMEM131L_3"/>
</dbReference>
<dbReference type="Pfam" id="PF24501">
    <property type="entry name" value="Ig_TMEM131L_5"/>
    <property type="match status" value="1"/>
</dbReference>
<dbReference type="InterPro" id="IPR039877">
    <property type="entry name" value="TMEM131-like"/>
</dbReference>
<feature type="coiled-coil region" evidence="7">
    <location>
        <begin position="86"/>
        <end position="172"/>
    </location>
</feature>
<keyword evidence="4" id="KW-0732">Signal</keyword>
<feature type="region of interest" description="Disordered" evidence="8">
    <location>
        <begin position="1007"/>
        <end position="1081"/>
    </location>
</feature>
<evidence type="ECO:0000313" key="16">
    <source>
        <dbReference type="Proteomes" id="UP001205998"/>
    </source>
</evidence>
<evidence type="ECO:0000256" key="6">
    <source>
        <dbReference type="ARBA" id="ARBA00023136"/>
    </source>
</evidence>
<feature type="region of interest" description="Disordered" evidence="8">
    <location>
        <begin position="1554"/>
        <end position="1573"/>
    </location>
</feature>
<dbReference type="PANTHER" id="PTHR22050:SF2">
    <property type="entry name" value="TRANSMEMBRANE PROTEIN 131-LIKE"/>
    <property type="match status" value="1"/>
</dbReference>
<evidence type="ECO:0000259" key="11">
    <source>
        <dbReference type="Pfam" id="PF12371"/>
    </source>
</evidence>
<keyword evidence="6 9" id="KW-0472">Membrane</keyword>
<evidence type="ECO:0000259" key="10">
    <source>
        <dbReference type="Pfam" id="PF03962"/>
    </source>
</evidence>
<evidence type="ECO:0000259" key="12">
    <source>
        <dbReference type="Pfam" id="PF24498"/>
    </source>
</evidence>
<feature type="compositionally biased region" description="Basic and acidic residues" evidence="8">
    <location>
        <begin position="1182"/>
        <end position="1217"/>
    </location>
</feature>
<dbReference type="PANTHER" id="PTHR22050">
    <property type="entry name" value="RW1 PROTEIN HOMOLOG"/>
    <property type="match status" value="1"/>
</dbReference>
<feature type="domain" description="Mnd1 HTH" evidence="10">
    <location>
        <begin position="16"/>
        <end position="75"/>
    </location>
</feature>
<feature type="compositionally biased region" description="Polar residues" evidence="8">
    <location>
        <begin position="1007"/>
        <end position="1042"/>
    </location>
</feature>
<keyword evidence="16" id="KW-1185">Reference proteome</keyword>
<evidence type="ECO:0000256" key="9">
    <source>
        <dbReference type="SAM" id="Phobius"/>
    </source>
</evidence>
<dbReference type="InterPro" id="IPR013783">
    <property type="entry name" value="Ig-like_fold"/>
</dbReference>
<dbReference type="InterPro" id="IPR055437">
    <property type="entry name" value="TMEM131L_Ig_5"/>
</dbReference>
<dbReference type="GO" id="GO:0016020">
    <property type="term" value="C:membrane"/>
    <property type="evidence" value="ECO:0007669"/>
    <property type="project" value="UniProtKB-SubCell"/>
</dbReference>
<dbReference type="EMBL" id="MU592027">
    <property type="protein sequence ID" value="KAI5607341.1"/>
    <property type="molecule type" value="Genomic_DNA"/>
</dbReference>
<sequence>QSKKKGLSLEEKRSRMMEIFFETKDVFQLKDLEKIAPKTKGITPMSVKEVLQSLVDDNMVDSERVGTSNYFWAFPSKALHARKRKLEDLEKLLEDGKHRCTGLQQAVEKAKDGREDTEERATLRKELASLKEQRETLRAELEKYKECDPEVVEEMRKENAIAKEAVSRWTESRFTVCQSDGRVWVWRLPGERYLSDCIVPMEERSPESLPQEDSSSFYVRDTGRPVHFQPSTLDFGTQPVGVPRAETIYIHNPSSELPVTLQSVLTSSSHFHMPAFHRRVIPPRGKTSFKLIFLPREEGNVASSLFINTSTHGVVTYQVFGVGVNAGSVKDVPRKDGLLIFPHIQSIKLTQTQENALNITILGLLLDCSLPKALYAHPQSEGSTAVSHKQLHWALGTGARSSSRVSLDQKSVWKWCGIQIHSEKLKEVEAQESCHCCWVWPGSVLADVPCHDRVLLCVVCFLFSCVIIFLSCVYFFFFSGSLLSQSKKCTSQISVQMLGNISVNMFPWLQHTNSVHDSTGWFQFIQKQKSVDQVELWLTNPLHLGFTITNVSLSQPLPRLFKIVNVSKSVGAASGSWKLLKLHLLNKTLPVNVVAVVTITTSLGFSLELRVHASSTGSKRGEVVFEGGGECEQLCPLRLSRTGRFEWQQSLLPESFSSLWKTDSGLAATLCSRWQRSKELSCRWPRLPSEHASALDFGATPVNESKIKNLTLKNPTGSVVSVEIRTLSSYPAPLEALDLLTKWFNISPLSVNISTAEFSLLQTGQKSREIHRSASVRRIVLQPWETKSVSVAYTPTEHKPVTSLLLIRNNLTVFDLVLMKGFGAKELLRVGGKLPGPGASLRFNVPQSTLMECRDGLRNHLSKPLFAIQKSFKVENAGELPLTVMSMNINGYKCQGFGFEVLQCRSFRIDYNSSSEITIAFTPDFTSSWVIRDLTLITERGSSFPFTLNVTLPHHMLPLCAQVVPGPSWEESFWVVTLIFTCFSLAGVCLMAFHQAQFILREFSTPTPRSNHNSNPRDNSSHNAPNNTSKGKASCKTYSDTSHTSDKGKGRGSTALANGTARSQTSSRKSSGGFSQPQKKQTRVSFLYRYKSNCTANSSTVNANSNPPMDEEREEQTFETDPEVCNDNNNDDALIDSVLHVEQKEQIREEETMPEDMFPMETLSGFPESITANHMPQAHADGQVESRCSRRRDEEKRENLDTQLRDCEVSQKKRVEESELTVSTSNTKTKKSSGKNRRKPVETGPGLPDSSTMMMMTAIEREPEYREPRNTARTRNHSASVKLEIPKAVAAVDSPLKQNGVCSARPRRKAPERRLQWESGSDSGSSSGSVRASRGSWGSWSSVEGEKDPGRARPRDPVQYNMYTSDRDCYPPQHCTFKTQSMNNLYVNPEPPALSPSFADIAAGLDRSSETGGAYMPEETWSAPSVPLTNGFRYNMPEPRSAYNQNSNSNSFTGFLWNNTVSQCSNPYSSYCPPNNYMLPGNGNYQNSFPCRETQTQAGWSKETPHEATSSWDMTSCVGSKPYFSGTRSLSPISSSLFGSIWTPQSEPYQRNFHAERSVPTSPVSPFTPEPHSSKHFSGFNPFGPHMNLDIWNNSASNRSSNSQLSNDSGYCAD</sequence>
<comment type="caution">
    <text evidence="15">The sequence shown here is derived from an EMBL/GenBank/DDBJ whole genome shotgun (WGS) entry which is preliminary data.</text>
</comment>
<evidence type="ECO:0000256" key="4">
    <source>
        <dbReference type="ARBA" id="ARBA00022729"/>
    </source>
</evidence>
<evidence type="ECO:0000256" key="1">
    <source>
        <dbReference type="ARBA" id="ARBA00004479"/>
    </source>
</evidence>
<dbReference type="Pfam" id="PF12371">
    <property type="entry name" value="TMEM131_like_N"/>
    <property type="match status" value="1"/>
</dbReference>
<feature type="region of interest" description="Disordered" evidence="8">
    <location>
        <begin position="1595"/>
        <end position="1614"/>
    </location>
</feature>
<dbReference type="Pfam" id="PF24498">
    <property type="entry name" value="Ig_TMEM131L_3"/>
    <property type="match status" value="1"/>
</dbReference>
<evidence type="ECO:0000256" key="3">
    <source>
        <dbReference type="ARBA" id="ARBA00022692"/>
    </source>
</evidence>
<feature type="compositionally biased region" description="Low complexity" evidence="8">
    <location>
        <begin position="1096"/>
        <end position="1106"/>
    </location>
</feature>
<feature type="region of interest" description="Disordered" evidence="8">
    <location>
        <begin position="1096"/>
        <end position="1123"/>
    </location>
</feature>
<evidence type="ECO:0000256" key="8">
    <source>
        <dbReference type="SAM" id="MobiDB-lite"/>
    </source>
</evidence>
<comment type="similarity">
    <text evidence="2">Belongs to the TMEM131 family.</text>
</comment>
<feature type="domain" description="Transmembrane protein 131-like N-terminal" evidence="11">
    <location>
        <begin position="226"/>
        <end position="309"/>
    </location>
</feature>
<name>A0AAD5A087_SILAS</name>
<keyword evidence="7" id="KW-0175">Coiled coil</keyword>
<feature type="region of interest" description="Disordered" evidence="8">
    <location>
        <begin position="1299"/>
        <end position="1359"/>
    </location>
</feature>
<feature type="region of interest" description="Disordered" evidence="8">
    <location>
        <begin position="1175"/>
        <end position="1281"/>
    </location>
</feature>
<keyword evidence="5 9" id="KW-1133">Transmembrane helix</keyword>
<evidence type="ECO:0000259" key="14">
    <source>
        <dbReference type="Pfam" id="PF24501"/>
    </source>
</evidence>
<feature type="compositionally biased region" description="Low complexity" evidence="8">
    <location>
        <begin position="1558"/>
        <end position="1571"/>
    </location>
</feature>
<protein>
    <submittedName>
        <fullName evidence="15">Transmembrane protein 131-like isoform X3</fullName>
    </submittedName>
</protein>
<evidence type="ECO:0000259" key="13">
    <source>
        <dbReference type="Pfam" id="PF24499"/>
    </source>
</evidence>
<feature type="compositionally biased region" description="Basic residues" evidence="8">
    <location>
        <begin position="1228"/>
        <end position="1238"/>
    </location>
</feature>
<evidence type="ECO:0000313" key="15">
    <source>
        <dbReference type="EMBL" id="KAI5607341.1"/>
    </source>
</evidence>
<feature type="compositionally biased region" description="Low complexity" evidence="8">
    <location>
        <begin position="1318"/>
        <end position="1343"/>
    </location>
</feature>
<comment type="subcellular location">
    <subcellularLocation>
        <location evidence="1">Membrane</location>
        <topology evidence="1">Single-pass type I membrane protein</topology>
    </subcellularLocation>
</comment>
<feature type="transmembrane region" description="Helical" evidence="9">
    <location>
        <begin position="453"/>
        <end position="478"/>
    </location>
</feature>
<feature type="domain" description="TMEM131L fourth Ig-like" evidence="13">
    <location>
        <begin position="695"/>
        <end position="824"/>
    </location>
</feature>
<feature type="domain" description="TMEM131L third Ig-like" evidence="12">
    <location>
        <begin position="519"/>
        <end position="613"/>
    </location>
</feature>
<feature type="compositionally biased region" description="Polar residues" evidence="8">
    <location>
        <begin position="1055"/>
        <end position="1079"/>
    </location>
</feature>
<dbReference type="Pfam" id="PF03962">
    <property type="entry name" value="Mnd1"/>
    <property type="match status" value="1"/>
</dbReference>
<accession>A0AAD5A087</accession>
<dbReference type="Pfam" id="PF24499">
    <property type="entry name" value="Ig_TMEM131L_4"/>
    <property type="match status" value="1"/>
</dbReference>
<proteinExistence type="inferred from homology"/>
<reference evidence="15" key="1">
    <citation type="submission" date="2018-07" db="EMBL/GenBank/DDBJ databases">
        <title>Comparative genomics of catfishes provides insights into carnivory and benthic adaptation.</title>
        <authorList>
            <person name="Zhang Y."/>
            <person name="Wang D."/>
            <person name="Peng Z."/>
            <person name="Zheng S."/>
            <person name="Shao F."/>
            <person name="Tao W."/>
        </authorList>
    </citation>
    <scope>NUCLEOTIDE SEQUENCE</scope>
    <source>
        <strain evidence="15">Chongqing</strain>
    </source>
</reference>
<dbReference type="Gene3D" id="2.60.40.10">
    <property type="entry name" value="Immunoglobulins"/>
    <property type="match status" value="2"/>
</dbReference>
<dbReference type="InterPro" id="IPR040453">
    <property type="entry name" value="Mnd1_HTH"/>
</dbReference>
<dbReference type="InterPro" id="IPR022113">
    <property type="entry name" value="TMEM131L_N"/>
</dbReference>
<dbReference type="InterPro" id="IPR055436">
    <property type="entry name" value="Ig_TMEM131L_4"/>
</dbReference>
<evidence type="ECO:0000256" key="2">
    <source>
        <dbReference type="ARBA" id="ARBA00006682"/>
    </source>
</evidence>
<feature type="compositionally biased region" description="Acidic residues" evidence="8">
    <location>
        <begin position="1109"/>
        <end position="1123"/>
    </location>
</feature>